<comment type="caution">
    <text evidence="12">The sequence shown here is derived from an EMBL/GenBank/DDBJ whole genome shotgun (WGS) entry which is preliminary data.</text>
</comment>
<keyword evidence="5" id="KW-0679">Respiratory chain</keyword>
<gene>
    <name evidence="12" type="ORF">SMACR_01957</name>
</gene>
<evidence type="ECO:0000256" key="3">
    <source>
        <dbReference type="ARBA" id="ARBA00005667"/>
    </source>
</evidence>
<evidence type="ECO:0000256" key="7">
    <source>
        <dbReference type="ARBA" id="ARBA00022792"/>
    </source>
</evidence>
<dbReference type="AlphaFoldDB" id="A0A8S8ZM50"/>
<keyword evidence="9" id="KW-1133">Transmembrane helix</keyword>
<dbReference type="Proteomes" id="UP000433876">
    <property type="component" value="Unassembled WGS sequence"/>
</dbReference>
<dbReference type="GO" id="GO:0022900">
    <property type="term" value="P:electron transport chain"/>
    <property type="evidence" value="ECO:0007669"/>
    <property type="project" value="InterPro"/>
</dbReference>
<dbReference type="GO" id="GO:0032981">
    <property type="term" value="P:mitochondrial respiratory chain complex I assembly"/>
    <property type="evidence" value="ECO:0007669"/>
    <property type="project" value="TreeGrafter"/>
</dbReference>
<evidence type="ECO:0000256" key="5">
    <source>
        <dbReference type="ARBA" id="ARBA00022660"/>
    </source>
</evidence>
<reference evidence="12 13" key="1">
    <citation type="submission" date="2017-07" db="EMBL/GenBank/DDBJ databases">
        <title>Genome sequence of the Sordaria macrospora wild type strain R19027.</title>
        <authorList>
            <person name="Nowrousian M."/>
            <person name="Teichert I."/>
            <person name="Kueck U."/>
        </authorList>
    </citation>
    <scope>NUCLEOTIDE SEQUENCE [LARGE SCALE GENOMIC DNA]</scope>
    <source>
        <strain evidence="12 13">R19027</strain>
        <tissue evidence="12">Mycelium</tissue>
    </source>
</reference>
<evidence type="ECO:0000256" key="10">
    <source>
        <dbReference type="ARBA" id="ARBA00023128"/>
    </source>
</evidence>
<organism evidence="12 13">
    <name type="scientific">Sordaria macrospora</name>
    <dbReference type="NCBI Taxonomy" id="5147"/>
    <lineage>
        <taxon>Eukaryota</taxon>
        <taxon>Fungi</taxon>
        <taxon>Dikarya</taxon>
        <taxon>Ascomycota</taxon>
        <taxon>Pezizomycotina</taxon>
        <taxon>Sordariomycetes</taxon>
        <taxon>Sordariomycetidae</taxon>
        <taxon>Sordariales</taxon>
        <taxon>Sordariaceae</taxon>
        <taxon>Sordaria</taxon>
    </lineage>
</organism>
<keyword evidence="10" id="KW-0496">Mitochondrion</keyword>
<proteinExistence type="inferred from homology"/>
<dbReference type="PANTHER" id="PTHR15082:SF2">
    <property type="entry name" value="NADH DEHYDROGENASE [UBIQUINONE] 1 BETA SUBCOMPLEX SUBUNIT 3"/>
    <property type="match status" value="1"/>
</dbReference>
<evidence type="ECO:0000256" key="2">
    <source>
        <dbReference type="ARBA" id="ARBA00004298"/>
    </source>
</evidence>
<dbReference type="PANTHER" id="PTHR15082">
    <property type="entry name" value="NADH-UBIQUINONE OXIDOREDUCTASE B12 SUBUNIT"/>
    <property type="match status" value="1"/>
</dbReference>
<keyword evidence="4" id="KW-0813">Transport</keyword>
<dbReference type="GO" id="GO:0005743">
    <property type="term" value="C:mitochondrial inner membrane"/>
    <property type="evidence" value="ECO:0007669"/>
    <property type="project" value="UniProtKB-SubCell"/>
</dbReference>
<dbReference type="OMA" id="VAFTAYC"/>
<sequence>MRVTRILRAIPKTNPTGFNISEYRRAARVPENDPWKENESWRTTGEFTRAERFKGALPGFGTASVAFAIYCVYEHLFLKDEHHHDGTASTVTAH</sequence>
<comment type="function">
    <text evidence="1">Accessory subunit of the mitochondrial membrane respiratory chain NADH dehydrogenase (Complex I), that is believed not to be involved in catalysis. Complex I functions in the transfer of electrons from NADH to the respiratory chain. The immediate electron acceptor for the enzyme is believed to be ubiquinone.</text>
</comment>
<evidence type="ECO:0000256" key="8">
    <source>
        <dbReference type="ARBA" id="ARBA00022982"/>
    </source>
</evidence>
<dbReference type="VEuPathDB" id="FungiDB:SMAC_01957"/>
<name>A0A8S8ZM50_SORMA</name>
<dbReference type="InterPro" id="IPR012576">
    <property type="entry name" value="NDUFB3"/>
</dbReference>
<keyword evidence="8" id="KW-0249">Electron transport</keyword>
<comment type="similarity">
    <text evidence="3">Belongs to the complex I NDUFB3 subunit family.</text>
</comment>
<evidence type="ECO:0000256" key="6">
    <source>
        <dbReference type="ARBA" id="ARBA00022692"/>
    </source>
</evidence>
<evidence type="ECO:0000256" key="11">
    <source>
        <dbReference type="ARBA" id="ARBA00023136"/>
    </source>
</evidence>
<protein>
    <submittedName>
        <fullName evidence="12">Uncharacterized protein</fullName>
    </submittedName>
</protein>
<evidence type="ECO:0000256" key="4">
    <source>
        <dbReference type="ARBA" id="ARBA00022448"/>
    </source>
</evidence>
<accession>A0A8S8ZM50</accession>
<evidence type="ECO:0000313" key="12">
    <source>
        <dbReference type="EMBL" id="KAA8629771.1"/>
    </source>
</evidence>
<dbReference type="Pfam" id="PF08122">
    <property type="entry name" value="NDUF_B12"/>
    <property type="match status" value="1"/>
</dbReference>
<comment type="subcellular location">
    <subcellularLocation>
        <location evidence="2">Mitochondrion inner membrane</location>
        <topology evidence="2">Single-pass membrane protein</topology>
        <orientation evidence="2">Matrix side</orientation>
    </subcellularLocation>
</comment>
<keyword evidence="7" id="KW-0999">Mitochondrion inner membrane</keyword>
<evidence type="ECO:0000256" key="1">
    <source>
        <dbReference type="ARBA" id="ARBA00003195"/>
    </source>
</evidence>
<evidence type="ECO:0000256" key="9">
    <source>
        <dbReference type="ARBA" id="ARBA00022989"/>
    </source>
</evidence>
<dbReference type="EMBL" id="NMPR01000124">
    <property type="protein sequence ID" value="KAA8629771.1"/>
    <property type="molecule type" value="Genomic_DNA"/>
</dbReference>
<keyword evidence="6" id="KW-0812">Transmembrane</keyword>
<evidence type="ECO:0000313" key="13">
    <source>
        <dbReference type="Proteomes" id="UP000433876"/>
    </source>
</evidence>
<keyword evidence="11" id="KW-0472">Membrane</keyword>